<evidence type="ECO:0000256" key="3">
    <source>
        <dbReference type="ARBA" id="ARBA00022833"/>
    </source>
</evidence>
<dbReference type="Gene3D" id="2.20.25.240">
    <property type="match status" value="1"/>
</dbReference>
<dbReference type="RefSeq" id="XP_008182295.1">
    <property type="nucleotide sequence ID" value="XM_008184073.3"/>
</dbReference>
<dbReference type="Proteomes" id="UP000007819">
    <property type="component" value="Chromosome X"/>
</dbReference>
<reference evidence="6" key="1">
    <citation type="submission" date="2010-06" db="EMBL/GenBank/DDBJ databases">
        <authorList>
            <person name="Jiang H."/>
            <person name="Abraham K."/>
            <person name="Ali S."/>
            <person name="Alsbrooks S.L."/>
            <person name="Anim B.N."/>
            <person name="Anosike U.S."/>
            <person name="Attaway T."/>
            <person name="Bandaranaike D.P."/>
            <person name="Battles P.K."/>
            <person name="Bell S.N."/>
            <person name="Bell A.V."/>
            <person name="Beltran B."/>
            <person name="Bickham C."/>
            <person name="Bustamante Y."/>
            <person name="Caleb T."/>
            <person name="Canada A."/>
            <person name="Cardenas V."/>
            <person name="Carter K."/>
            <person name="Chacko J."/>
            <person name="Chandrabose M.N."/>
            <person name="Chavez D."/>
            <person name="Chavez A."/>
            <person name="Chen L."/>
            <person name="Chu H.-S."/>
            <person name="Claassen K.J."/>
            <person name="Cockrell R."/>
            <person name="Collins M."/>
            <person name="Cooper J.A."/>
            <person name="Cree A."/>
            <person name="Curry S.M."/>
            <person name="Da Y."/>
            <person name="Dao M.D."/>
            <person name="Das B."/>
            <person name="Davila M.-L."/>
            <person name="Davy-Carroll L."/>
            <person name="Denson S."/>
            <person name="Dinh H."/>
            <person name="Ebong V.E."/>
            <person name="Edwards J.R."/>
            <person name="Egan A."/>
            <person name="El-Daye J."/>
            <person name="Escobedo L."/>
            <person name="Fernandez S."/>
            <person name="Fernando P.R."/>
            <person name="Flagg N."/>
            <person name="Forbes L.D."/>
            <person name="Fowler R.G."/>
            <person name="Fu Q."/>
            <person name="Gabisi R.A."/>
            <person name="Ganer J."/>
            <person name="Garbino Pronczuk A."/>
            <person name="Garcia R.M."/>
            <person name="Garner T."/>
            <person name="Garrett T.E."/>
            <person name="Gonzalez D.A."/>
            <person name="Hamid H."/>
            <person name="Hawkins E.S."/>
            <person name="Hirani K."/>
            <person name="Hogues M.E."/>
            <person name="Hollins B."/>
            <person name="Hsiao C.-H."/>
            <person name="Jabil R."/>
            <person name="James M.L."/>
            <person name="Jhangiani S.N."/>
            <person name="Johnson B."/>
            <person name="Johnson Q."/>
            <person name="Joshi V."/>
            <person name="Kalu J.B."/>
            <person name="Kam C."/>
            <person name="Kashfia A."/>
            <person name="Keebler J."/>
            <person name="Kisamo H."/>
            <person name="Kovar C.L."/>
            <person name="Lago L.A."/>
            <person name="Lai C.-Y."/>
            <person name="Laidlaw J."/>
            <person name="Lara F."/>
            <person name="Le T.-K."/>
            <person name="Lee S.L."/>
            <person name="Legall F.H."/>
            <person name="Lemon S.J."/>
            <person name="Lewis L.R."/>
            <person name="Li B."/>
            <person name="Liu Y."/>
            <person name="Liu Y.-S."/>
            <person name="Lopez J."/>
            <person name="Lozado R.J."/>
            <person name="Lu J."/>
            <person name="Madu R.C."/>
            <person name="Maheshwari M."/>
            <person name="Maheshwari R."/>
            <person name="Malloy K."/>
            <person name="Martinez E."/>
            <person name="Mathew T."/>
            <person name="Mercado I.C."/>
            <person name="Mercado C."/>
            <person name="Meyer B."/>
            <person name="Montgomery K."/>
            <person name="Morgan M.B."/>
            <person name="Munidasa M."/>
            <person name="Nazareth L.V."/>
            <person name="Nelson J."/>
            <person name="Ng B.M."/>
            <person name="Nguyen N.B."/>
            <person name="Nguyen P.Q."/>
            <person name="Nguyen T."/>
            <person name="Obregon M."/>
            <person name="Okwuonu G.O."/>
            <person name="Onwere C.G."/>
            <person name="Orozco G."/>
            <person name="Parra A."/>
            <person name="Patel S."/>
            <person name="Patil S."/>
            <person name="Perez A."/>
            <person name="Perez Y."/>
            <person name="Pham C."/>
            <person name="Primus E.L."/>
            <person name="Pu L.-L."/>
            <person name="Puazo M."/>
            <person name="Qin X."/>
            <person name="Quiroz J.B."/>
            <person name="Reese J."/>
            <person name="Richards S."/>
            <person name="Rives C.M."/>
            <person name="Robberts R."/>
            <person name="Ruiz S.J."/>
            <person name="Ruiz M.J."/>
            <person name="Santibanez J."/>
            <person name="Schneider B.W."/>
            <person name="Sisson I."/>
            <person name="Smith M."/>
            <person name="Sodergren E."/>
            <person name="Song X.-Z."/>
            <person name="Song B.B."/>
            <person name="Summersgill H."/>
            <person name="Thelus R."/>
            <person name="Thornton R.D."/>
            <person name="Trejos Z.Y."/>
            <person name="Usmani K."/>
            <person name="Vattathil S."/>
            <person name="Villasana D."/>
            <person name="Walker D.L."/>
            <person name="Wang S."/>
            <person name="Wang K."/>
            <person name="White C.S."/>
            <person name="Williams A.C."/>
            <person name="Williamson J."/>
            <person name="Wilson K."/>
            <person name="Woghiren I.O."/>
            <person name="Woodworth J.R."/>
            <person name="Worley K.C."/>
            <person name="Wright R.A."/>
            <person name="Wu W."/>
            <person name="Young L."/>
            <person name="Zhang L."/>
            <person name="Zhang J."/>
            <person name="Zhu Y."/>
            <person name="Muzny D.M."/>
            <person name="Weinstock G."/>
            <person name="Gibbs R.A."/>
        </authorList>
    </citation>
    <scope>NUCLEOTIDE SEQUENCE [LARGE SCALE GENOMIC DNA]</scope>
    <source>
        <strain evidence="6">LSR1</strain>
    </source>
</reference>
<keyword evidence="2" id="KW-0863">Zinc-finger</keyword>
<name>A0A8R2B5A2_ACYPI</name>
<organism evidence="5 6">
    <name type="scientific">Acyrthosiphon pisum</name>
    <name type="common">Pea aphid</name>
    <dbReference type="NCBI Taxonomy" id="7029"/>
    <lineage>
        <taxon>Eukaryota</taxon>
        <taxon>Metazoa</taxon>
        <taxon>Ecdysozoa</taxon>
        <taxon>Arthropoda</taxon>
        <taxon>Hexapoda</taxon>
        <taxon>Insecta</taxon>
        <taxon>Pterygota</taxon>
        <taxon>Neoptera</taxon>
        <taxon>Paraneoptera</taxon>
        <taxon>Hemiptera</taxon>
        <taxon>Sternorrhyncha</taxon>
        <taxon>Aphidomorpha</taxon>
        <taxon>Aphidoidea</taxon>
        <taxon>Aphididae</taxon>
        <taxon>Macrosiphini</taxon>
        <taxon>Acyrthosiphon</taxon>
    </lineage>
</organism>
<keyword evidence="6" id="KW-1185">Reference proteome</keyword>
<feature type="domain" description="FLYWCH-type" evidence="4">
    <location>
        <begin position="5"/>
        <end position="67"/>
    </location>
</feature>
<keyword evidence="1" id="KW-0479">Metal-binding</keyword>
<evidence type="ECO:0000313" key="6">
    <source>
        <dbReference type="Proteomes" id="UP000007819"/>
    </source>
</evidence>
<reference evidence="5" key="2">
    <citation type="submission" date="2022-06" db="UniProtKB">
        <authorList>
            <consortium name="EnsemblMetazoa"/>
        </authorList>
    </citation>
    <scope>IDENTIFICATION</scope>
</reference>
<sequence>MPLEFVISQKGKQLLLLNGYLHNIHQKYDEKIVWRCTQYKKFSYKGRCHTTTDSESGELIKVTDHCHSPNIAQVEAKKVVNSMKETAANEQKNTRNIISENLEDVSIPVIGQLPTTKALSRIIQRTRVIKENPPINPSHVNSLIIPDLYKFTKKK</sequence>
<evidence type="ECO:0000256" key="2">
    <source>
        <dbReference type="ARBA" id="ARBA00022771"/>
    </source>
</evidence>
<dbReference type="GO" id="GO:0008270">
    <property type="term" value="F:zinc ion binding"/>
    <property type="evidence" value="ECO:0007669"/>
    <property type="project" value="UniProtKB-KW"/>
</dbReference>
<dbReference type="OrthoDB" id="6613654at2759"/>
<dbReference type="EnsemblMetazoa" id="XM_008184073.3">
    <property type="protein sequence ID" value="XP_008182295.1"/>
    <property type="gene ID" value="LOC103309204"/>
</dbReference>
<dbReference type="GeneID" id="103309204"/>
<keyword evidence="3" id="KW-0862">Zinc</keyword>
<dbReference type="InterPro" id="IPR007588">
    <property type="entry name" value="Znf_FLYWCH"/>
</dbReference>
<dbReference type="Pfam" id="PF04500">
    <property type="entry name" value="FLYWCH"/>
    <property type="match status" value="1"/>
</dbReference>
<dbReference type="KEGG" id="api:103309204"/>
<proteinExistence type="predicted"/>
<evidence type="ECO:0000313" key="5">
    <source>
        <dbReference type="EnsemblMetazoa" id="XP_008182295.1"/>
    </source>
</evidence>
<evidence type="ECO:0000256" key="1">
    <source>
        <dbReference type="ARBA" id="ARBA00022723"/>
    </source>
</evidence>
<evidence type="ECO:0000259" key="4">
    <source>
        <dbReference type="Pfam" id="PF04500"/>
    </source>
</evidence>
<protein>
    <recommendedName>
        <fullName evidence="4">FLYWCH-type domain-containing protein</fullName>
    </recommendedName>
</protein>
<accession>A0A8R2B5A2</accession>
<dbReference type="AlphaFoldDB" id="A0A8R2B5A2"/>